<proteinExistence type="predicted"/>
<evidence type="ECO:0000313" key="2">
    <source>
        <dbReference type="EMBL" id="KAK6338574.1"/>
    </source>
</evidence>
<comment type="caution">
    <text evidence="2">The sequence shown here is derived from an EMBL/GenBank/DDBJ whole genome shotgun (WGS) entry which is preliminary data.</text>
</comment>
<gene>
    <name evidence="2" type="ORF">TWF730_002637</name>
</gene>
<sequence>MASLSAICAIRELSYEIIQYLSPSDIFSLLLTCKLFYPVCYQSLWSTLRLYDKAKINDRGRICHKLSRLINARGVDNTGIQHIRTVLLHRYSLTCTNGFVRSGFIHVLEELLKNGKLNLKHLDLRYNLSWHTDSEKEELFGFLRHLREYSQRRQPDEFSMAVTANPISLEPGLHIQILDIGKITSLDLEMDWWYGGSDNDERPHHHHIYTNGLIPGEESDSDFTDPGDSTGDLSDEEDWPCSTSDQPTALDGSRLTGLQIDTSQQNTRLAGILTHLLSQTTNLRFLTIRSIRDAGRQYTDFKLSPPLRSLQTTIKKLPRLHTLTIQGKFFHPSFFVAPPESAKVVSYDGLVSNRWLRGFRECQFTNVTHLKIKFRKDIQERGKGCRDFRRRPVNYVQVSGLLQCNIEGSDNIAPDLELCLLRANPQLGEMSKRTLSKRAPGLERPV</sequence>
<protein>
    <recommendedName>
        <fullName evidence="4">F-box domain-containing protein</fullName>
    </recommendedName>
</protein>
<dbReference type="Proteomes" id="UP001373714">
    <property type="component" value="Unassembled WGS sequence"/>
</dbReference>
<accession>A0AAV9UBB7</accession>
<dbReference type="SUPFAM" id="SSF81383">
    <property type="entry name" value="F-box domain"/>
    <property type="match status" value="1"/>
</dbReference>
<dbReference type="CDD" id="cd09917">
    <property type="entry name" value="F-box_SF"/>
    <property type="match status" value="1"/>
</dbReference>
<dbReference type="AlphaFoldDB" id="A0AAV9UBB7"/>
<dbReference type="EMBL" id="JAVHNS010000012">
    <property type="protein sequence ID" value="KAK6338574.1"/>
    <property type="molecule type" value="Genomic_DNA"/>
</dbReference>
<name>A0AAV9UBB7_9PEZI</name>
<feature type="region of interest" description="Disordered" evidence="1">
    <location>
        <begin position="212"/>
        <end position="252"/>
    </location>
</feature>
<reference evidence="2 3" key="1">
    <citation type="submission" date="2019-10" db="EMBL/GenBank/DDBJ databases">
        <authorList>
            <person name="Palmer J.M."/>
        </authorList>
    </citation>
    <scope>NUCLEOTIDE SEQUENCE [LARGE SCALE GENOMIC DNA]</scope>
    <source>
        <strain evidence="2 3">TWF730</strain>
    </source>
</reference>
<evidence type="ECO:0000313" key="3">
    <source>
        <dbReference type="Proteomes" id="UP001373714"/>
    </source>
</evidence>
<dbReference type="InterPro" id="IPR036047">
    <property type="entry name" value="F-box-like_dom_sf"/>
</dbReference>
<evidence type="ECO:0008006" key="4">
    <source>
        <dbReference type="Google" id="ProtNLM"/>
    </source>
</evidence>
<evidence type="ECO:0000256" key="1">
    <source>
        <dbReference type="SAM" id="MobiDB-lite"/>
    </source>
</evidence>
<keyword evidence="3" id="KW-1185">Reference proteome</keyword>
<organism evidence="2 3">
    <name type="scientific">Orbilia blumenaviensis</name>
    <dbReference type="NCBI Taxonomy" id="1796055"/>
    <lineage>
        <taxon>Eukaryota</taxon>
        <taxon>Fungi</taxon>
        <taxon>Dikarya</taxon>
        <taxon>Ascomycota</taxon>
        <taxon>Pezizomycotina</taxon>
        <taxon>Orbiliomycetes</taxon>
        <taxon>Orbiliales</taxon>
        <taxon>Orbiliaceae</taxon>
        <taxon>Orbilia</taxon>
    </lineage>
</organism>